<feature type="domain" description="M23ase beta-sheet core" evidence="2">
    <location>
        <begin position="337"/>
        <end position="432"/>
    </location>
</feature>
<sequence>MTPPSPYVGKRRAVPAGETAVETAAKAPYVGKRRALPVEERVARPLPTRLVLHEPVLDRDHHEREDDDARITTGELRALVDPDLEDTAPHPRVEHVPHDASRDGSVFRLSVTPPRPADPSPSAWTLPGPRRFVAPVDPTRLTEPEAETAATAPLFSPDSMTIELPRISVAATYAADLTADTTTSLPAVSVEGKGGGRRRSPDRRSVFKSLPSLPAAVGACAIAAAVGGALVTAHAGSPTAPDTRVTSASALTGSSAVGKVGHDRDVPVSRGGGRTGGGTSDAQAAADKRARALTELDAKAENQDAFIKKNQWGLPIMPGVYHLTGRFGDVSGLWATVHTGLDFAAPYGTPIHAVARGVVTSTAWGGAYGNRTIVTLPDGTEIWYCHQSQYGTSVGDTVAEGQVIGYVGATGNVTGPHVHIEVRPGGGDPVDPDAAFKAHGIDPDANQ</sequence>
<dbReference type="SUPFAM" id="SSF51261">
    <property type="entry name" value="Duplicated hybrid motif"/>
    <property type="match status" value="1"/>
</dbReference>
<reference evidence="3 4" key="1">
    <citation type="submission" date="2024-07" db="EMBL/GenBank/DDBJ databases">
        <authorList>
            <person name="Lee S."/>
            <person name="Kang M."/>
        </authorList>
    </citation>
    <scope>NUCLEOTIDE SEQUENCE [LARGE SCALE GENOMIC DNA]</scope>
    <source>
        <strain evidence="3 4">DS6</strain>
    </source>
</reference>
<dbReference type="EC" id="3.4.24.-" evidence="3"/>
<dbReference type="GO" id="GO:0016787">
    <property type="term" value="F:hydrolase activity"/>
    <property type="evidence" value="ECO:0007669"/>
    <property type="project" value="UniProtKB-KW"/>
</dbReference>
<feature type="compositionally biased region" description="Gly residues" evidence="1">
    <location>
        <begin position="270"/>
        <end position="279"/>
    </location>
</feature>
<dbReference type="InterPro" id="IPR016047">
    <property type="entry name" value="M23ase_b-sheet_dom"/>
</dbReference>
<feature type="region of interest" description="Disordered" evidence="1">
    <location>
        <begin position="253"/>
        <end position="288"/>
    </location>
</feature>
<dbReference type="Proteomes" id="UP001556631">
    <property type="component" value="Unassembled WGS sequence"/>
</dbReference>
<dbReference type="Pfam" id="PF01551">
    <property type="entry name" value="Peptidase_M23"/>
    <property type="match status" value="1"/>
</dbReference>
<name>A0ABV3T0H5_9ACTN</name>
<proteinExistence type="predicted"/>
<dbReference type="RefSeq" id="WP_367994114.1">
    <property type="nucleotide sequence ID" value="NZ_JBFPJR010000016.1"/>
</dbReference>
<dbReference type="PANTHER" id="PTHR21666:SF270">
    <property type="entry name" value="MUREIN HYDROLASE ACTIVATOR ENVC"/>
    <property type="match status" value="1"/>
</dbReference>
<evidence type="ECO:0000313" key="4">
    <source>
        <dbReference type="Proteomes" id="UP001556631"/>
    </source>
</evidence>
<dbReference type="EMBL" id="JBFPJR010000016">
    <property type="protein sequence ID" value="MEX0428147.1"/>
    <property type="molecule type" value="Genomic_DNA"/>
</dbReference>
<organism evidence="3 4">
    <name type="scientific">Nocardioides eburneus</name>
    <dbReference type="NCBI Taxonomy" id="3231482"/>
    <lineage>
        <taxon>Bacteria</taxon>
        <taxon>Bacillati</taxon>
        <taxon>Actinomycetota</taxon>
        <taxon>Actinomycetes</taxon>
        <taxon>Propionibacteriales</taxon>
        <taxon>Nocardioidaceae</taxon>
        <taxon>Nocardioides</taxon>
    </lineage>
</organism>
<dbReference type="CDD" id="cd12797">
    <property type="entry name" value="M23_peptidase"/>
    <property type="match status" value="1"/>
</dbReference>
<dbReference type="InterPro" id="IPR011055">
    <property type="entry name" value="Dup_hybrid_motif"/>
</dbReference>
<evidence type="ECO:0000256" key="1">
    <source>
        <dbReference type="SAM" id="MobiDB-lite"/>
    </source>
</evidence>
<dbReference type="PANTHER" id="PTHR21666">
    <property type="entry name" value="PEPTIDASE-RELATED"/>
    <property type="match status" value="1"/>
</dbReference>
<dbReference type="Gene3D" id="2.70.70.10">
    <property type="entry name" value="Glucose Permease (Domain IIA)"/>
    <property type="match status" value="1"/>
</dbReference>
<keyword evidence="3" id="KW-0378">Hydrolase</keyword>
<gene>
    <name evidence="3" type="ORF">AB3X52_11000</name>
</gene>
<feature type="region of interest" description="Disordered" evidence="1">
    <location>
        <begin position="110"/>
        <end position="130"/>
    </location>
</feature>
<dbReference type="InterPro" id="IPR050570">
    <property type="entry name" value="Cell_wall_metabolism_enzyme"/>
</dbReference>
<protein>
    <submittedName>
        <fullName evidence="3">M23 family metallopeptidase</fullName>
        <ecNumber evidence="3">3.4.24.-</ecNumber>
    </submittedName>
</protein>
<accession>A0ABV3T0H5</accession>
<evidence type="ECO:0000259" key="2">
    <source>
        <dbReference type="Pfam" id="PF01551"/>
    </source>
</evidence>
<evidence type="ECO:0000313" key="3">
    <source>
        <dbReference type="EMBL" id="MEX0428147.1"/>
    </source>
</evidence>
<keyword evidence="4" id="KW-1185">Reference proteome</keyword>
<comment type="caution">
    <text evidence="3">The sequence shown here is derived from an EMBL/GenBank/DDBJ whole genome shotgun (WGS) entry which is preliminary data.</text>
</comment>